<keyword evidence="2" id="KW-1185">Reference proteome</keyword>
<dbReference type="RefSeq" id="WP_376976515.1">
    <property type="nucleotide sequence ID" value="NZ_JBHSDQ010000001.1"/>
</dbReference>
<gene>
    <name evidence="1" type="ORF">ACFO0G_04000</name>
</gene>
<evidence type="ECO:0000313" key="1">
    <source>
        <dbReference type="EMBL" id="MFC4395243.1"/>
    </source>
</evidence>
<organism evidence="1 2">
    <name type="scientific">Arthrobacter sedimenti</name>
    <dbReference type="NCBI Taxonomy" id="2694931"/>
    <lineage>
        <taxon>Bacteria</taxon>
        <taxon>Bacillati</taxon>
        <taxon>Actinomycetota</taxon>
        <taxon>Actinomycetes</taxon>
        <taxon>Micrococcales</taxon>
        <taxon>Micrococcaceae</taxon>
        <taxon>Arthrobacter</taxon>
    </lineage>
</organism>
<sequence>MDDKAQLEMAEGVLLGHAMVHRLAEGLGIRAFFIKGPGSVLQGLREPRISADVDVFVPPSGLGPLLQALQDRGWRERPVDPDTRTFPRHSVTVDHAMWPCCIDIHFRFPGMEKPALDCFEAMWVNTNSLDLAGQKVRVPSKALGILILALHSLRSPESPSCRQELEFLSGLIRQRSAATSLLDVAEETGSLAALRPFLADTLPKGTIQEWPEPSKEWRNRVAAREPGSARLLAILQAPLGEKPLLVWRAVFPRREVLLSKDIYADMTFLGRVAQHRARWARFLQALPRVVSDIRRR</sequence>
<dbReference type="InterPro" id="IPR039498">
    <property type="entry name" value="NTP_transf_5"/>
</dbReference>
<dbReference type="Proteomes" id="UP001595778">
    <property type="component" value="Unassembled WGS sequence"/>
</dbReference>
<name>A0ABV8WEL7_9MICC</name>
<comment type="caution">
    <text evidence="1">The sequence shown here is derived from an EMBL/GenBank/DDBJ whole genome shotgun (WGS) entry which is preliminary data.</text>
</comment>
<reference evidence="2" key="1">
    <citation type="journal article" date="2019" name="Int. J. Syst. Evol. Microbiol.">
        <title>The Global Catalogue of Microorganisms (GCM) 10K type strain sequencing project: providing services to taxonomists for standard genome sequencing and annotation.</title>
        <authorList>
            <consortium name="The Broad Institute Genomics Platform"/>
            <consortium name="The Broad Institute Genome Sequencing Center for Infectious Disease"/>
            <person name="Wu L."/>
            <person name="Ma J."/>
        </authorList>
    </citation>
    <scope>NUCLEOTIDE SEQUENCE [LARGE SCALE GENOMIC DNA]</scope>
    <source>
        <strain evidence="2">PJ61</strain>
    </source>
</reference>
<evidence type="ECO:0000313" key="2">
    <source>
        <dbReference type="Proteomes" id="UP001595778"/>
    </source>
</evidence>
<dbReference type="Pfam" id="PF14907">
    <property type="entry name" value="NTP_transf_5"/>
    <property type="match status" value="1"/>
</dbReference>
<dbReference type="Gene3D" id="3.30.460.40">
    <property type="match status" value="1"/>
</dbReference>
<protein>
    <submittedName>
        <fullName evidence="1">Nucleotidyltransferase family protein</fullName>
    </submittedName>
</protein>
<dbReference type="EMBL" id="JBHSDQ010000001">
    <property type="protein sequence ID" value="MFC4395243.1"/>
    <property type="molecule type" value="Genomic_DNA"/>
</dbReference>
<accession>A0ABV8WEL7</accession>
<proteinExistence type="predicted"/>